<accession>A0ACB9MZ39</accession>
<dbReference type="Proteomes" id="UP000828941">
    <property type="component" value="Chromosome 8"/>
</dbReference>
<comment type="caution">
    <text evidence="1">The sequence shown here is derived from an EMBL/GenBank/DDBJ whole genome shotgun (WGS) entry which is preliminary data.</text>
</comment>
<sequence length="131" mass="14877">MSRTLEITVLSAENLRMNQKLMKKNAFVSVQPDSRNACTTRMDSEGGNYPSWNQKLVLDLPMHARFITTEVKCKTSMGITSVGMAKVPLSDFLGGYVPESQLNFLSYRLWDRKSRRNGIINLSVRVKMSEN</sequence>
<evidence type="ECO:0000313" key="2">
    <source>
        <dbReference type="Proteomes" id="UP000828941"/>
    </source>
</evidence>
<evidence type="ECO:0000313" key="1">
    <source>
        <dbReference type="EMBL" id="KAI4328744.1"/>
    </source>
</evidence>
<keyword evidence="2" id="KW-1185">Reference proteome</keyword>
<name>A0ACB9MZ39_BAUVA</name>
<gene>
    <name evidence="1" type="ORF">L6164_021077</name>
</gene>
<protein>
    <submittedName>
        <fullName evidence="1">Uncharacterized protein</fullName>
    </submittedName>
</protein>
<organism evidence="1 2">
    <name type="scientific">Bauhinia variegata</name>
    <name type="common">Purple orchid tree</name>
    <name type="synonym">Phanera variegata</name>
    <dbReference type="NCBI Taxonomy" id="167791"/>
    <lineage>
        <taxon>Eukaryota</taxon>
        <taxon>Viridiplantae</taxon>
        <taxon>Streptophyta</taxon>
        <taxon>Embryophyta</taxon>
        <taxon>Tracheophyta</taxon>
        <taxon>Spermatophyta</taxon>
        <taxon>Magnoliopsida</taxon>
        <taxon>eudicotyledons</taxon>
        <taxon>Gunneridae</taxon>
        <taxon>Pentapetalae</taxon>
        <taxon>rosids</taxon>
        <taxon>fabids</taxon>
        <taxon>Fabales</taxon>
        <taxon>Fabaceae</taxon>
        <taxon>Cercidoideae</taxon>
        <taxon>Cercideae</taxon>
        <taxon>Bauhiniinae</taxon>
        <taxon>Bauhinia</taxon>
    </lineage>
</organism>
<dbReference type="EMBL" id="CM039433">
    <property type="protein sequence ID" value="KAI4328744.1"/>
    <property type="molecule type" value="Genomic_DNA"/>
</dbReference>
<reference evidence="1 2" key="1">
    <citation type="journal article" date="2022" name="DNA Res.">
        <title>Chromosomal-level genome assembly of the orchid tree Bauhinia variegata (Leguminosae; Cercidoideae) supports the allotetraploid origin hypothesis of Bauhinia.</title>
        <authorList>
            <person name="Zhong Y."/>
            <person name="Chen Y."/>
            <person name="Zheng D."/>
            <person name="Pang J."/>
            <person name="Liu Y."/>
            <person name="Luo S."/>
            <person name="Meng S."/>
            <person name="Qian L."/>
            <person name="Wei D."/>
            <person name="Dai S."/>
            <person name="Zhou R."/>
        </authorList>
    </citation>
    <scope>NUCLEOTIDE SEQUENCE [LARGE SCALE GENOMIC DNA]</scope>
    <source>
        <strain evidence="1">BV-YZ2020</strain>
    </source>
</reference>
<proteinExistence type="predicted"/>